<accession>A0A5C1QNR8</accession>
<dbReference type="Gene3D" id="3.40.50.2020">
    <property type="match status" value="1"/>
</dbReference>
<dbReference type="InterPro" id="IPR000836">
    <property type="entry name" value="PRTase_dom"/>
</dbReference>
<evidence type="ECO:0000256" key="1">
    <source>
        <dbReference type="ARBA" id="ARBA00022676"/>
    </source>
</evidence>
<dbReference type="AlphaFoldDB" id="A0A5C1QNR8"/>
<dbReference type="GO" id="GO:0016757">
    <property type="term" value="F:glycosyltransferase activity"/>
    <property type="evidence" value="ECO:0007669"/>
    <property type="project" value="UniProtKB-KW"/>
</dbReference>
<dbReference type="PANTHER" id="PTHR43363">
    <property type="entry name" value="HYPOXANTHINE PHOSPHORIBOSYLTRANSFERASE"/>
    <property type="match status" value="1"/>
</dbReference>
<proteinExistence type="predicted"/>
<evidence type="ECO:0000313" key="5">
    <source>
        <dbReference type="Proteomes" id="UP000324209"/>
    </source>
</evidence>
<sequence>MEKIYITYNQIHETIKGLVKDVKDSGFDPDLMVAIGTGGFIPARMAKTFLNKPILTVGIAYYDLDDKQTDSPVITQWLDQPEKQIKGKKILLVDEVDDTRATIGFCLDELQKHEPAEIAVLVIHNKEKEKKHKIPSYIKHYFVGKNFKDPWICYPWDADDTAEQDKMSLQS</sequence>
<evidence type="ECO:0000313" key="4">
    <source>
        <dbReference type="EMBL" id="QEN09311.1"/>
    </source>
</evidence>
<evidence type="ECO:0000256" key="2">
    <source>
        <dbReference type="ARBA" id="ARBA00022679"/>
    </source>
</evidence>
<name>A0A5C1QNR8_9SPIO</name>
<dbReference type="EMBL" id="CP036150">
    <property type="protein sequence ID" value="QEN09311.1"/>
    <property type="molecule type" value="Genomic_DNA"/>
</dbReference>
<dbReference type="PANTHER" id="PTHR43363:SF1">
    <property type="entry name" value="HYPOXANTHINE-GUANINE PHOSPHORIBOSYLTRANSFERASE"/>
    <property type="match status" value="1"/>
</dbReference>
<feature type="domain" description="Phosphoribosyltransferase" evidence="3">
    <location>
        <begin position="8"/>
        <end position="133"/>
    </location>
</feature>
<dbReference type="Proteomes" id="UP000324209">
    <property type="component" value="Chromosome"/>
</dbReference>
<dbReference type="Pfam" id="PF00156">
    <property type="entry name" value="Pribosyltran"/>
    <property type="match status" value="1"/>
</dbReference>
<gene>
    <name evidence="4" type="ORF">EXM22_15480</name>
</gene>
<dbReference type="RefSeq" id="WP_149487386.1">
    <property type="nucleotide sequence ID" value="NZ_CP036150.1"/>
</dbReference>
<dbReference type="InterPro" id="IPR029057">
    <property type="entry name" value="PRTase-like"/>
</dbReference>
<reference evidence="4 5" key="1">
    <citation type="submission" date="2019-02" db="EMBL/GenBank/DDBJ databases">
        <title>Complete Genome Sequence and Methylome Analysis of free living Spirochaetas.</title>
        <authorList>
            <person name="Fomenkov A."/>
            <person name="Dubinina G."/>
            <person name="Leshcheva N."/>
            <person name="Mikheeva N."/>
            <person name="Grabovich M."/>
            <person name="Vincze T."/>
            <person name="Roberts R.J."/>
        </authorList>
    </citation>
    <scope>NUCLEOTIDE SEQUENCE [LARGE SCALE GENOMIC DNA]</scope>
    <source>
        <strain evidence="4 5">K2</strain>
    </source>
</reference>
<keyword evidence="1 4" id="KW-0328">Glycosyltransferase</keyword>
<dbReference type="OrthoDB" id="307631at2"/>
<dbReference type="SUPFAM" id="SSF53271">
    <property type="entry name" value="PRTase-like"/>
    <property type="match status" value="1"/>
</dbReference>
<evidence type="ECO:0000259" key="3">
    <source>
        <dbReference type="Pfam" id="PF00156"/>
    </source>
</evidence>
<dbReference type="KEGG" id="ock:EXM22_15480"/>
<keyword evidence="2 4" id="KW-0808">Transferase</keyword>
<keyword evidence="5" id="KW-1185">Reference proteome</keyword>
<protein>
    <submittedName>
        <fullName evidence="4">Phosphoribosyltransferase</fullName>
    </submittedName>
</protein>
<organism evidence="4 5">
    <name type="scientific">Oceanispirochaeta crateris</name>
    <dbReference type="NCBI Taxonomy" id="2518645"/>
    <lineage>
        <taxon>Bacteria</taxon>
        <taxon>Pseudomonadati</taxon>
        <taxon>Spirochaetota</taxon>
        <taxon>Spirochaetia</taxon>
        <taxon>Spirochaetales</taxon>
        <taxon>Spirochaetaceae</taxon>
        <taxon>Oceanispirochaeta</taxon>
    </lineage>
</organism>
<dbReference type="CDD" id="cd06223">
    <property type="entry name" value="PRTases_typeI"/>
    <property type="match status" value="1"/>
</dbReference>